<reference evidence="2" key="1">
    <citation type="journal article" date="2020" name="Stud. Mycol.">
        <title>101 Dothideomycetes genomes: a test case for predicting lifestyles and emergence of pathogens.</title>
        <authorList>
            <person name="Haridas S."/>
            <person name="Albert R."/>
            <person name="Binder M."/>
            <person name="Bloem J."/>
            <person name="Labutti K."/>
            <person name="Salamov A."/>
            <person name="Andreopoulos B."/>
            <person name="Baker S."/>
            <person name="Barry K."/>
            <person name="Bills G."/>
            <person name="Bluhm B."/>
            <person name="Cannon C."/>
            <person name="Castanera R."/>
            <person name="Culley D."/>
            <person name="Daum C."/>
            <person name="Ezra D."/>
            <person name="Gonzalez J."/>
            <person name="Henrissat B."/>
            <person name="Kuo A."/>
            <person name="Liang C."/>
            <person name="Lipzen A."/>
            <person name="Lutzoni F."/>
            <person name="Magnuson J."/>
            <person name="Mondo S."/>
            <person name="Nolan M."/>
            <person name="Ohm R."/>
            <person name="Pangilinan J."/>
            <person name="Park H.-J."/>
            <person name="Ramirez L."/>
            <person name="Alfaro M."/>
            <person name="Sun H."/>
            <person name="Tritt A."/>
            <person name="Yoshinaga Y."/>
            <person name="Zwiers L.-H."/>
            <person name="Turgeon B."/>
            <person name="Goodwin S."/>
            <person name="Spatafora J."/>
            <person name="Crous P."/>
            <person name="Grigoriev I."/>
        </authorList>
    </citation>
    <scope>NUCLEOTIDE SEQUENCE</scope>
    <source>
        <strain evidence="2">CBS 207.26</strain>
    </source>
</reference>
<sequence length="103" mass="10902">MRCSLILTLVAFLSTSVLADLHASGLCVDNISGKSVYNADATTQACTSYLNRNTGSKQWDTCPDCQVSTVGGLTFCHSEAWHIGGDELSYYCKQAGADGSLAD</sequence>
<dbReference type="OrthoDB" id="3489571at2759"/>
<gene>
    <name evidence="2" type="ORF">K469DRAFT_725304</name>
</gene>
<dbReference type="AlphaFoldDB" id="A0A6A6D9S9"/>
<evidence type="ECO:0000313" key="2">
    <source>
        <dbReference type="EMBL" id="KAF2174730.1"/>
    </source>
</evidence>
<protein>
    <submittedName>
        <fullName evidence="2">Uncharacterized protein</fullName>
    </submittedName>
</protein>
<feature type="signal peptide" evidence="1">
    <location>
        <begin position="1"/>
        <end position="19"/>
    </location>
</feature>
<evidence type="ECO:0000256" key="1">
    <source>
        <dbReference type="SAM" id="SignalP"/>
    </source>
</evidence>
<feature type="chain" id="PRO_5025555333" evidence="1">
    <location>
        <begin position="20"/>
        <end position="103"/>
    </location>
</feature>
<keyword evidence="3" id="KW-1185">Reference proteome</keyword>
<keyword evidence="1" id="KW-0732">Signal</keyword>
<proteinExistence type="predicted"/>
<organism evidence="2 3">
    <name type="scientific">Zopfia rhizophila CBS 207.26</name>
    <dbReference type="NCBI Taxonomy" id="1314779"/>
    <lineage>
        <taxon>Eukaryota</taxon>
        <taxon>Fungi</taxon>
        <taxon>Dikarya</taxon>
        <taxon>Ascomycota</taxon>
        <taxon>Pezizomycotina</taxon>
        <taxon>Dothideomycetes</taxon>
        <taxon>Dothideomycetes incertae sedis</taxon>
        <taxon>Zopfiaceae</taxon>
        <taxon>Zopfia</taxon>
    </lineage>
</organism>
<name>A0A6A6D9S9_9PEZI</name>
<dbReference type="EMBL" id="ML994781">
    <property type="protein sequence ID" value="KAF2174730.1"/>
    <property type="molecule type" value="Genomic_DNA"/>
</dbReference>
<accession>A0A6A6D9S9</accession>
<evidence type="ECO:0000313" key="3">
    <source>
        <dbReference type="Proteomes" id="UP000800200"/>
    </source>
</evidence>
<dbReference type="Proteomes" id="UP000800200">
    <property type="component" value="Unassembled WGS sequence"/>
</dbReference>